<dbReference type="InterPro" id="IPR002937">
    <property type="entry name" value="Amino_oxidase"/>
</dbReference>
<dbReference type="Pfam" id="PF01593">
    <property type="entry name" value="Amino_oxidase"/>
    <property type="match status" value="1"/>
</dbReference>
<name>N0BIY8_9EURY</name>
<dbReference type="RefSeq" id="WP_015589714.1">
    <property type="nucleotide sequence ID" value="NC_021169.1"/>
</dbReference>
<dbReference type="eggNOG" id="arCOG01521">
    <property type="taxonomic scope" value="Archaea"/>
</dbReference>
<sequence length="468" mass="52823">MGAKMVMRMGEFDVAVIGAGISGLAASSLLGKSILIEKLHRAGGTSYSFKREGCMFLTGPLGFSYPELVRSLLSRFSVYTRFRRKSYRIKAGEIDFRIDSLDVVERELKRLFPHQDVERAIEDIRRAIGLLSNRFFWRGRFFEIDFDRIGNGVLNSLRPANFEPDLEKTPSAKEFFSEYIDNEILLNILSALGPKDSEQSLASCILMWNIIDKGIWYPEIGFKGIIDGMAADLKAKIVKNTAVRSIESGDKFRIETSRGVYFADKLISCMDPLKLSEILDVRVKSLEDLKPGGSTLTVYCLTDMKADSDHILYYPSLDESNNLSENRFYDKEIEITFLHNLSDEFCPGSVMIRAAMDYDEFKFESKEEYNEFKKQVSEELVEVVKAVNIDKIKIVDSSTPITYEVWGGRYRGSVAGWDWSDAYPRCLVETDIPGLYVAGLYSFSIPLFGGFPTSLLSGFMAAELALNG</sequence>
<dbReference type="PANTHER" id="PTHR43734">
    <property type="entry name" value="PHYTOENE DESATURASE"/>
    <property type="match status" value="1"/>
</dbReference>
<dbReference type="Gene3D" id="3.50.50.60">
    <property type="entry name" value="FAD/NAD(P)-binding domain"/>
    <property type="match status" value="1"/>
</dbReference>
<dbReference type="PANTHER" id="PTHR43734:SF1">
    <property type="entry name" value="PHYTOENE DESATURASE"/>
    <property type="match status" value="1"/>
</dbReference>
<dbReference type="SUPFAM" id="SSF51905">
    <property type="entry name" value="FAD/NAD(P)-binding domain"/>
    <property type="match status" value="1"/>
</dbReference>
<keyword evidence="3" id="KW-1185">Reference proteome</keyword>
<reference evidence="2 3" key="1">
    <citation type="journal article" date="2013" name="Genome Announc.">
        <title>Complete Genome Sequence of the Thermophilic and Facultatively Chemolithoautotrophic Sulfate Reducer Archaeoglobus sulfaticallidus Strain PM70-1T.</title>
        <authorList>
            <person name="Stokke R."/>
            <person name="Hocking W.P."/>
            <person name="Steinsbu B.O."/>
            <person name="Steen I.H."/>
        </authorList>
    </citation>
    <scope>NUCLEOTIDE SEQUENCE [LARGE SCALE GENOMIC DNA]</scope>
    <source>
        <strain evidence="2">PM70-1</strain>
    </source>
</reference>
<dbReference type="KEGG" id="ast:Asulf_00079"/>
<dbReference type="GO" id="GO:0016491">
    <property type="term" value="F:oxidoreductase activity"/>
    <property type="evidence" value="ECO:0007669"/>
    <property type="project" value="InterPro"/>
</dbReference>
<evidence type="ECO:0000313" key="2">
    <source>
        <dbReference type="EMBL" id="AGK60115.1"/>
    </source>
</evidence>
<dbReference type="AlphaFoldDB" id="N0BIY8"/>
<protein>
    <submittedName>
        <fullName evidence="2">Phytoene dehydrogenase-related protein</fullName>
    </submittedName>
</protein>
<organism evidence="2 3">
    <name type="scientific">Archaeoglobus sulfaticallidus PM70-1</name>
    <dbReference type="NCBI Taxonomy" id="387631"/>
    <lineage>
        <taxon>Archaea</taxon>
        <taxon>Methanobacteriati</taxon>
        <taxon>Methanobacteriota</taxon>
        <taxon>Archaeoglobi</taxon>
        <taxon>Archaeoglobales</taxon>
        <taxon>Archaeoglobaceae</taxon>
        <taxon>Archaeoglobus</taxon>
    </lineage>
</organism>
<gene>
    <name evidence="2" type="ORF">Asulf_00079</name>
</gene>
<dbReference type="GeneID" id="15391725"/>
<proteinExistence type="predicted"/>
<dbReference type="InterPro" id="IPR036188">
    <property type="entry name" value="FAD/NAD-bd_sf"/>
</dbReference>
<evidence type="ECO:0000259" key="1">
    <source>
        <dbReference type="Pfam" id="PF01593"/>
    </source>
</evidence>
<dbReference type="Proteomes" id="UP000013307">
    <property type="component" value="Chromosome"/>
</dbReference>
<dbReference type="STRING" id="387631.Asulf_00079"/>
<accession>N0BIY8</accession>
<dbReference type="HOGENOM" id="CLU_583439_0_0_2"/>
<evidence type="ECO:0000313" key="3">
    <source>
        <dbReference type="Proteomes" id="UP000013307"/>
    </source>
</evidence>
<feature type="domain" description="Amine oxidase" evidence="1">
    <location>
        <begin position="21"/>
        <end position="464"/>
    </location>
</feature>
<dbReference type="EMBL" id="CP005290">
    <property type="protein sequence ID" value="AGK60115.1"/>
    <property type="molecule type" value="Genomic_DNA"/>
</dbReference>